<comment type="caution">
    <text evidence="1">The sequence shown here is derived from an EMBL/GenBank/DDBJ whole genome shotgun (WGS) entry which is preliminary data.</text>
</comment>
<organism evidence="1 2">
    <name type="scientific">Mycena metata</name>
    <dbReference type="NCBI Taxonomy" id="1033252"/>
    <lineage>
        <taxon>Eukaryota</taxon>
        <taxon>Fungi</taxon>
        <taxon>Dikarya</taxon>
        <taxon>Basidiomycota</taxon>
        <taxon>Agaricomycotina</taxon>
        <taxon>Agaricomycetes</taxon>
        <taxon>Agaricomycetidae</taxon>
        <taxon>Agaricales</taxon>
        <taxon>Marasmiineae</taxon>
        <taxon>Mycenaceae</taxon>
        <taxon>Mycena</taxon>
    </lineage>
</organism>
<keyword evidence="2" id="KW-1185">Reference proteome</keyword>
<accession>A0AAD7N656</accession>
<name>A0AAD7N656_9AGAR</name>
<evidence type="ECO:0000313" key="1">
    <source>
        <dbReference type="EMBL" id="KAJ7748328.1"/>
    </source>
</evidence>
<proteinExistence type="predicted"/>
<gene>
    <name evidence="1" type="ORF">B0H16DRAFT_1692130</name>
</gene>
<dbReference type="Proteomes" id="UP001215598">
    <property type="component" value="Unassembled WGS sequence"/>
</dbReference>
<sequence length="223" mass="25211">MGASTVFTFAHNPSLAPADMRLYFSSPLRPMYHLPLYLEASPHESRAPHTQAHQHTATCPRFARGACSSFTEDCWSMFHYCRLSFLERAPKLRTFEASFYYRPAVPNELLPAPLRAMPLLASLRLDSQPPAIFGAVPWTDLNIKTFVLDTVTSRWEVKSTAAQLLDLELLIDHCKPILDDQISACVSRLEEQGMWIHVLKSPSHHRTSLTRSIVKIHPGSESK</sequence>
<dbReference type="EMBL" id="JARKIB010000073">
    <property type="protein sequence ID" value="KAJ7748328.1"/>
    <property type="molecule type" value="Genomic_DNA"/>
</dbReference>
<reference evidence="1" key="1">
    <citation type="submission" date="2023-03" db="EMBL/GenBank/DDBJ databases">
        <title>Massive genome expansion in bonnet fungi (Mycena s.s.) driven by repeated elements and novel gene families across ecological guilds.</title>
        <authorList>
            <consortium name="Lawrence Berkeley National Laboratory"/>
            <person name="Harder C.B."/>
            <person name="Miyauchi S."/>
            <person name="Viragh M."/>
            <person name="Kuo A."/>
            <person name="Thoen E."/>
            <person name="Andreopoulos B."/>
            <person name="Lu D."/>
            <person name="Skrede I."/>
            <person name="Drula E."/>
            <person name="Henrissat B."/>
            <person name="Morin E."/>
            <person name="Kohler A."/>
            <person name="Barry K."/>
            <person name="LaButti K."/>
            <person name="Morin E."/>
            <person name="Salamov A."/>
            <person name="Lipzen A."/>
            <person name="Mereny Z."/>
            <person name="Hegedus B."/>
            <person name="Baldrian P."/>
            <person name="Stursova M."/>
            <person name="Weitz H."/>
            <person name="Taylor A."/>
            <person name="Grigoriev I.V."/>
            <person name="Nagy L.G."/>
            <person name="Martin F."/>
            <person name="Kauserud H."/>
        </authorList>
    </citation>
    <scope>NUCLEOTIDE SEQUENCE</scope>
    <source>
        <strain evidence="1">CBHHK182m</strain>
    </source>
</reference>
<dbReference type="AlphaFoldDB" id="A0AAD7N656"/>
<protein>
    <submittedName>
        <fullName evidence="1">Uncharacterized protein</fullName>
    </submittedName>
</protein>
<evidence type="ECO:0000313" key="2">
    <source>
        <dbReference type="Proteomes" id="UP001215598"/>
    </source>
</evidence>